<dbReference type="InterPro" id="IPR016024">
    <property type="entry name" value="ARM-type_fold"/>
</dbReference>
<name>A0AAF0EK21_9BASI</name>
<proteinExistence type="inferred from homology"/>
<dbReference type="Pfam" id="PF01602">
    <property type="entry name" value="Adaptin_N"/>
    <property type="match status" value="1"/>
</dbReference>
<evidence type="ECO:0000256" key="4">
    <source>
        <dbReference type="ARBA" id="ARBA00022927"/>
    </source>
</evidence>
<keyword evidence="9" id="KW-1185">Reference proteome</keyword>
<keyword evidence="3" id="KW-0813">Transport</keyword>
<sequence length="805" mass="88031">MALASLSSSRVVAYLTERGEDALYAVKGMLGESGSSRYLDTGEDKLVVVQAQLESSQDAERLEGLKRVVAMISKGRDATPYLASVFKLTSTTSLEIRKLVYIIVLRYAPARPDLALLSINSFQRDLSDPNPLIRGMALRALAGIHVKDVSAIVLLAVSKATRDAHPYVRRIGAFALPACYQLDHSQRDSLLAHLGTFLQDRSPLVLGPALLAYAELCPDQWSLLHRPFRKLCHALIDMDEWSQPTCAHVLVRYARVHLPHPQESGTVDPDLALLQDALNSLLGHVNPAVVLAAIHAIVAIMPPSELHSIVPPLLRLLQEPPEVAYIASMNVLALAEAHVDLFAPHWLSFLVRADDTAYVARAKIRVLVRLATKAHALKIVQELAMYAHAEAESVATDSITALGRVACSYDSVAPQALQLLMDVAQDPLLPPNVLSRAVQVIQTLLHVSPESAAGRIVARFAVRLFVPLALRGRPADEPRPRILLDPDARSAVLWMLGQHCLAPLADETLLTCLLPDLLRCLVAHWAKEFPKVQCQALSLSAKAFLHADNIADPAIRTAITILHYELLSLGSQSSDSDVRDRARFYSGLTRGLGQEAAEAEDLPEAIQAYLASHRDLDRFRLPGVRLRHAQVQHVLYARDMSETSALDQLALTSLSAEDLGTMSSVTPGLRLRGWKQSQLPPWSDPASRPPAIVRMPDSSSLQPLSARQPHSSGAWLEEQRSFGSESMSMGQNIREAPSPVVLEPRTTRLTTRAASHARARYEDLDSFLNAESEESADDTASLNDPAPEDEEYAFDTSSSSGLDDD</sequence>
<keyword evidence="5" id="KW-0472">Membrane</keyword>
<reference evidence="8" key="1">
    <citation type="submission" date="2023-03" db="EMBL/GenBank/DDBJ databases">
        <title>Mating type loci evolution in Malassezia.</title>
        <authorList>
            <person name="Coelho M.A."/>
        </authorList>
    </citation>
    <scope>NUCLEOTIDE SEQUENCE</scope>
    <source>
        <strain evidence="8">CBS 9557</strain>
    </source>
</reference>
<comment type="similarity">
    <text evidence="2">Belongs to the adaptor complexes large subunit family.</text>
</comment>
<evidence type="ECO:0000313" key="8">
    <source>
        <dbReference type="EMBL" id="WFD26171.1"/>
    </source>
</evidence>
<dbReference type="InterPro" id="IPR026739">
    <property type="entry name" value="AP_beta"/>
</dbReference>
<evidence type="ECO:0000256" key="6">
    <source>
        <dbReference type="SAM" id="MobiDB-lite"/>
    </source>
</evidence>
<accession>A0AAF0EK21</accession>
<dbReference type="Gene3D" id="1.25.10.10">
    <property type="entry name" value="Leucine-rich Repeat Variant"/>
    <property type="match status" value="1"/>
</dbReference>
<evidence type="ECO:0000256" key="5">
    <source>
        <dbReference type="ARBA" id="ARBA00023136"/>
    </source>
</evidence>
<feature type="compositionally biased region" description="Polar residues" evidence="6">
    <location>
        <begin position="721"/>
        <end position="731"/>
    </location>
</feature>
<dbReference type="AlphaFoldDB" id="A0AAF0EK21"/>
<evidence type="ECO:0000313" key="9">
    <source>
        <dbReference type="Proteomes" id="UP001213623"/>
    </source>
</evidence>
<dbReference type="InterPro" id="IPR011989">
    <property type="entry name" value="ARM-like"/>
</dbReference>
<dbReference type="PANTHER" id="PTHR11134">
    <property type="entry name" value="ADAPTOR COMPLEX SUBUNIT BETA FAMILY MEMBER"/>
    <property type="match status" value="1"/>
</dbReference>
<keyword evidence="4" id="KW-0653">Protein transport</keyword>
<dbReference type="InterPro" id="IPR002553">
    <property type="entry name" value="Clathrin/coatomer_adapt-like_N"/>
</dbReference>
<feature type="region of interest" description="Disordered" evidence="6">
    <location>
        <begin position="765"/>
        <end position="805"/>
    </location>
</feature>
<dbReference type="GO" id="GO:0012505">
    <property type="term" value="C:endomembrane system"/>
    <property type="evidence" value="ECO:0007669"/>
    <property type="project" value="UniProtKB-SubCell"/>
</dbReference>
<organism evidence="8 9">
    <name type="scientific">Malassezia nana</name>
    <dbReference type="NCBI Taxonomy" id="180528"/>
    <lineage>
        <taxon>Eukaryota</taxon>
        <taxon>Fungi</taxon>
        <taxon>Dikarya</taxon>
        <taxon>Basidiomycota</taxon>
        <taxon>Ustilaginomycotina</taxon>
        <taxon>Malasseziomycetes</taxon>
        <taxon>Malasseziales</taxon>
        <taxon>Malasseziaceae</taxon>
        <taxon>Malassezia</taxon>
    </lineage>
</organism>
<evidence type="ECO:0000256" key="3">
    <source>
        <dbReference type="ARBA" id="ARBA00022448"/>
    </source>
</evidence>
<comment type="subcellular location">
    <subcellularLocation>
        <location evidence="1">Endomembrane system</location>
    </subcellularLocation>
</comment>
<feature type="region of interest" description="Disordered" evidence="6">
    <location>
        <begin position="676"/>
        <end position="738"/>
    </location>
</feature>
<feature type="compositionally biased region" description="Polar residues" evidence="6">
    <location>
        <begin position="697"/>
        <end position="711"/>
    </location>
</feature>
<dbReference type="Proteomes" id="UP001213623">
    <property type="component" value="Chromosome 2"/>
</dbReference>
<feature type="compositionally biased region" description="Polar residues" evidence="6">
    <location>
        <begin position="795"/>
        <end position="805"/>
    </location>
</feature>
<feature type="domain" description="Clathrin/coatomer adaptor adaptin-like N-terminal" evidence="7">
    <location>
        <begin position="53"/>
        <end position="589"/>
    </location>
</feature>
<dbReference type="GO" id="GO:0030117">
    <property type="term" value="C:membrane coat"/>
    <property type="evidence" value="ECO:0007669"/>
    <property type="project" value="InterPro"/>
</dbReference>
<dbReference type="SUPFAM" id="SSF48371">
    <property type="entry name" value="ARM repeat"/>
    <property type="match status" value="1"/>
</dbReference>
<evidence type="ECO:0000256" key="2">
    <source>
        <dbReference type="ARBA" id="ARBA00006613"/>
    </source>
</evidence>
<gene>
    <name evidence="8" type="primary">APL6</name>
    <name evidence="8" type="ORF">MNAN1_001147</name>
</gene>
<dbReference type="EMBL" id="CP119893">
    <property type="protein sequence ID" value="WFD26171.1"/>
    <property type="molecule type" value="Genomic_DNA"/>
</dbReference>
<dbReference type="GO" id="GO:0016192">
    <property type="term" value="P:vesicle-mediated transport"/>
    <property type="evidence" value="ECO:0007669"/>
    <property type="project" value="InterPro"/>
</dbReference>
<protein>
    <submittedName>
        <fullName evidence="8">AP-3 complex subunit beta</fullName>
    </submittedName>
</protein>
<evidence type="ECO:0000256" key="1">
    <source>
        <dbReference type="ARBA" id="ARBA00004308"/>
    </source>
</evidence>
<evidence type="ECO:0000259" key="7">
    <source>
        <dbReference type="Pfam" id="PF01602"/>
    </source>
</evidence>
<dbReference type="GO" id="GO:0006886">
    <property type="term" value="P:intracellular protein transport"/>
    <property type="evidence" value="ECO:0007669"/>
    <property type="project" value="InterPro"/>
</dbReference>